<protein>
    <recommendedName>
        <fullName evidence="6">Terpene synthase</fullName>
        <ecNumber evidence="6">4.2.3.-</ecNumber>
    </recommendedName>
</protein>
<evidence type="ECO:0000313" key="8">
    <source>
        <dbReference type="EMBL" id="QRW24513.1"/>
    </source>
</evidence>
<dbReference type="SUPFAM" id="SSF53187">
    <property type="entry name" value="Zn-dependent exopeptidases"/>
    <property type="match status" value="1"/>
</dbReference>
<dbReference type="GO" id="GO:0008299">
    <property type="term" value="P:isoprenoid biosynthetic process"/>
    <property type="evidence" value="ECO:0007669"/>
    <property type="project" value="UniProtKB-ARBA"/>
</dbReference>
<proteinExistence type="inferred from homology"/>
<dbReference type="InterPro" id="IPR034686">
    <property type="entry name" value="Terpene_cyclase-like_2"/>
</dbReference>
<evidence type="ECO:0000256" key="1">
    <source>
        <dbReference type="ARBA" id="ARBA00001946"/>
    </source>
</evidence>
<dbReference type="Proteomes" id="UP000650533">
    <property type="component" value="Chromosome 12"/>
</dbReference>
<dbReference type="SUPFAM" id="SSF48576">
    <property type="entry name" value="Terpenoid synthases"/>
    <property type="match status" value="1"/>
</dbReference>
<evidence type="ECO:0000256" key="3">
    <source>
        <dbReference type="ARBA" id="ARBA00022723"/>
    </source>
</evidence>
<dbReference type="RefSeq" id="XP_043184750.1">
    <property type="nucleotide sequence ID" value="XM_043331240.1"/>
</dbReference>
<dbReference type="KEGG" id="rsx:RhiXN_11425"/>
<dbReference type="Gene3D" id="3.50.30.30">
    <property type="match status" value="1"/>
</dbReference>
<feature type="domain" description="PA" evidence="7">
    <location>
        <begin position="154"/>
        <end position="246"/>
    </location>
</feature>
<evidence type="ECO:0000313" key="9">
    <source>
        <dbReference type="Proteomes" id="UP000650533"/>
    </source>
</evidence>
<dbReference type="Pfam" id="PF02225">
    <property type="entry name" value="PA"/>
    <property type="match status" value="1"/>
</dbReference>
<dbReference type="AlphaFoldDB" id="A0A8H8P4J9"/>
<dbReference type="InterPro" id="IPR003137">
    <property type="entry name" value="PA_domain"/>
</dbReference>
<organism evidence="8 9">
    <name type="scientific">Rhizoctonia solani</name>
    <dbReference type="NCBI Taxonomy" id="456999"/>
    <lineage>
        <taxon>Eukaryota</taxon>
        <taxon>Fungi</taxon>
        <taxon>Dikarya</taxon>
        <taxon>Basidiomycota</taxon>
        <taxon>Agaricomycotina</taxon>
        <taxon>Agaricomycetes</taxon>
        <taxon>Cantharellales</taxon>
        <taxon>Ceratobasidiaceae</taxon>
        <taxon>Rhizoctonia</taxon>
    </lineage>
</organism>
<reference evidence="8" key="1">
    <citation type="submission" date="2020-05" db="EMBL/GenBank/DDBJ databases">
        <title>Evolutionary and genomic comparisons of hybrid uninucleate and nonhybrid Rhizoctonia fungi.</title>
        <authorList>
            <person name="Li C."/>
            <person name="Chen X."/>
        </authorList>
    </citation>
    <scope>NUCLEOTIDE SEQUENCE</scope>
    <source>
        <strain evidence="8">AG-1 IA</strain>
    </source>
</reference>
<evidence type="ECO:0000259" key="7">
    <source>
        <dbReference type="Pfam" id="PF02225"/>
    </source>
</evidence>
<dbReference type="Gene3D" id="3.40.630.10">
    <property type="entry name" value="Zn peptidases"/>
    <property type="match status" value="2"/>
</dbReference>
<keyword evidence="5 6" id="KW-0456">Lyase</keyword>
<name>A0A8H8P4J9_9AGAM</name>
<evidence type="ECO:0000256" key="4">
    <source>
        <dbReference type="ARBA" id="ARBA00022842"/>
    </source>
</evidence>
<dbReference type="GO" id="GO:0046872">
    <property type="term" value="F:metal ion binding"/>
    <property type="evidence" value="ECO:0007669"/>
    <property type="project" value="UniProtKB-KW"/>
</dbReference>
<dbReference type="PANTHER" id="PTHR35201">
    <property type="entry name" value="TERPENE SYNTHASE"/>
    <property type="match status" value="1"/>
</dbReference>
<dbReference type="EMBL" id="CP059669">
    <property type="protein sequence ID" value="QRW24513.1"/>
    <property type="molecule type" value="Genomic_DNA"/>
</dbReference>
<evidence type="ECO:0000256" key="2">
    <source>
        <dbReference type="ARBA" id="ARBA00006333"/>
    </source>
</evidence>
<dbReference type="InterPro" id="IPR046450">
    <property type="entry name" value="PA_dom_sf"/>
</dbReference>
<dbReference type="EC" id="4.2.3.-" evidence="6"/>
<gene>
    <name evidence="8" type="ORF">RhiXN_11425</name>
</gene>
<evidence type="ECO:0000256" key="6">
    <source>
        <dbReference type="RuleBase" id="RU366034"/>
    </source>
</evidence>
<dbReference type="GeneID" id="67033703"/>
<dbReference type="Pfam" id="PF19086">
    <property type="entry name" value="Terpene_syn_C_2"/>
    <property type="match status" value="1"/>
</dbReference>
<dbReference type="SUPFAM" id="SSF52025">
    <property type="entry name" value="PA domain"/>
    <property type="match status" value="1"/>
</dbReference>
<dbReference type="InterPro" id="IPR008949">
    <property type="entry name" value="Isoprenoid_synthase_dom_sf"/>
</dbReference>
<evidence type="ECO:0000256" key="5">
    <source>
        <dbReference type="ARBA" id="ARBA00023239"/>
    </source>
</evidence>
<sequence length="754" mass="83735">MLLPDEQALDTSFHSLNVLVSKMKAFAATATILCLCSEHVLALPSWLPWPKELTSKAYQESITIDGLMTHAKKWQEFADRANGTRSFGTKGYQLSADYVYDLAKRSGYKVTRQGVKYPQSTIYSQGLTVEDKVFGKGQVIAFSYSPATPKEGITASLVLVPDKPDNVTGAGCDVSDYAGLDLVGKIALVARGSCAFAIKSTLAKNAGAAGAIIYNNVANQGPISSRISYNVSESVPTVMIGLEAAEPFIARLNASESSGPVVATLKVDSLVKDVISENIIAQTLWGPEQRDPRWRPLGLCSCWPGLPNSSRARTLYGSHGGRTRSTLEYKIEVQLMRIYEQKLWISVLCRLTIGCEKKKIALYINLDMTASPNYLYAALEKLFQDDFDLRFHFELRLRCIFKGRYSSWWFSNRCCGIKSEAQAAKFGGQAGVAFDKCYHQACDTIENVAKDAFLVNARSVAHVIATTAKSTAVIDAEKSGVKKIYSGVKRDVFFESRFCLLAALSYPDADLEHIRPAMDLFYGHLRSFDDMADKGELDAEGLKRTVKTLVNAIRNPDMPPSEIKIVAMLQRYDLAQILDTKSLWLELAIPSGDQESSNKNEDCVETIDQYISTRRDTSAVKQVYAMMEYAHCLDLPNEIRLNPTIVELGVAGNDILSWANDIYSFPVEDSRGQLHIFVYRIQARLEEYMALKAQLPSFGSHIDSQVARYVQGIEYTIQACIEWYFLTPRYLGTNAKEAKETGVVKLLQAPAIKR</sequence>
<keyword evidence="3 6" id="KW-0479">Metal-binding</keyword>
<dbReference type="PANTHER" id="PTHR35201:SF4">
    <property type="entry name" value="BETA-PINACENE SYNTHASE-RELATED"/>
    <property type="match status" value="1"/>
</dbReference>
<comment type="cofactor">
    <cofactor evidence="1 6">
        <name>Mg(2+)</name>
        <dbReference type="ChEBI" id="CHEBI:18420"/>
    </cofactor>
</comment>
<dbReference type="Gene3D" id="1.10.600.10">
    <property type="entry name" value="Farnesyl Diphosphate Synthase"/>
    <property type="match status" value="1"/>
</dbReference>
<dbReference type="GO" id="GO:0010333">
    <property type="term" value="F:terpene synthase activity"/>
    <property type="evidence" value="ECO:0007669"/>
    <property type="project" value="InterPro"/>
</dbReference>
<accession>A0A8H8P4J9</accession>
<keyword evidence="4 6" id="KW-0460">Magnesium</keyword>
<comment type="similarity">
    <text evidence="2 6">Belongs to the terpene synthase family.</text>
</comment>